<dbReference type="PROSITE" id="PS51257">
    <property type="entry name" value="PROKAR_LIPOPROTEIN"/>
    <property type="match status" value="1"/>
</dbReference>
<accession>X1D711</accession>
<gene>
    <name evidence="2" type="ORF">S01H4_48530</name>
</gene>
<dbReference type="AlphaFoldDB" id="X1D711"/>
<keyword evidence="1" id="KW-0812">Transmembrane</keyword>
<evidence type="ECO:0000256" key="1">
    <source>
        <dbReference type="SAM" id="Phobius"/>
    </source>
</evidence>
<feature type="transmembrane region" description="Helical" evidence="1">
    <location>
        <begin position="20"/>
        <end position="37"/>
    </location>
</feature>
<reference evidence="2" key="1">
    <citation type="journal article" date="2014" name="Front. Microbiol.">
        <title>High frequency of phylogenetically diverse reductive dehalogenase-homologous genes in deep subseafloor sedimentary metagenomes.</title>
        <authorList>
            <person name="Kawai M."/>
            <person name="Futagami T."/>
            <person name="Toyoda A."/>
            <person name="Takaki Y."/>
            <person name="Nishi S."/>
            <person name="Hori S."/>
            <person name="Arai W."/>
            <person name="Tsubouchi T."/>
            <person name="Morono Y."/>
            <person name="Uchiyama I."/>
            <person name="Ito T."/>
            <person name="Fujiyama A."/>
            <person name="Inagaki F."/>
            <person name="Takami H."/>
        </authorList>
    </citation>
    <scope>NUCLEOTIDE SEQUENCE</scope>
    <source>
        <strain evidence="2">Expedition CK06-06</strain>
    </source>
</reference>
<proteinExistence type="predicted"/>
<protein>
    <submittedName>
        <fullName evidence="2">Uncharacterized protein</fullName>
    </submittedName>
</protein>
<keyword evidence="1" id="KW-0472">Membrane</keyword>
<evidence type="ECO:0000313" key="2">
    <source>
        <dbReference type="EMBL" id="GAG92266.1"/>
    </source>
</evidence>
<dbReference type="EMBL" id="BART01027369">
    <property type="protein sequence ID" value="GAG92266.1"/>
    <property type="molecule type" value="Genomic_DNA"/>
</dbReference>
<sequence length="93" mass="10431">MEAIKMREIIKNNDASAVPLILFILTILSCGALYTLFFVEVGYPSLLYMVPDSDSKIFIMMGMYAIPLFVLLIGVFALIKEGIKESWRSGGYQ</sequence>
<keyword evidence="1" id="KW-1133">Transmembrane helix</keyword>
<feature type="transmembrane region" description="Helical" evidence="1">
    <location>
        <begin position="57"/>
        <end position="79"/>
    </location>
</feature>
<name>X1D711_9ZZZZ</name>
<comment type="caution">
    <text evidence="2">The sequence shown here is derived from an EMBL/GenBank/DDBJ whole genome shotgun (WGS) entry which is preliminary data.</text>
</comment>
<organism evidence="2">
    <name type="scientific">marine sediment metagenome</name>
    <dbReference type="NCBI Taxonomy" id="412755"/>
    <lineage>
        <taxon>unclassified sequences</taxon>
        <taxon>metagenomes</taxon>
        <taxon>ecological metagenomes</taxon>
    </lineage>
</organism>